<dbReference type="InterPro" id="IPR036388">
    <property type="entry name" value="WH-like_DNA-bd_sf"/>
</dbReference>
<dbReference type="InterPro" id="IPR000524">
    <property type="entry name" value="Tscrpt_reg_HTH_GntR"/>
</dbReference>
<evidence type="ECO:0000313" key="7">
    <source>
        <dbReference type="Proteomes" id="UP000664399"/>
    </source>
</evidence>
<evidence type="ECO:0000256" key="2">
    <source>
        <dbReference type="ARBA" id="ARBA00023125"/>
    </source>
</evidence>
<sequence length="229" mass="25337">MRAGSILVTPDHTRPEGRGALAAYAYQQIRDQLIYCHYQGGERLVLRPLAAALGLSPTPVREALLRLVSEQALELDDRNTACIPVTTREVFLEIHGVRGDLEERITRELATHVTADEIAVMRAKHHDFILAYEAGSPHAAAVANVVFHSTTARFSRRLLTVGLIRGLWARMGPVYAATNCLPPITPADPEHPHLRLIAAFERHDPEAAVAALRDDFMQARVWLEPLLPG</sequence>
<name>A0ABS3LI86_9PROT</name>
<dbReference type="SMART" id="SM00345">
    <property type="entry name" value="HTH_GNTR"/>
    <property type="match status" value="1"/>
</dbReference>
<dbReference type="SUPFAM" id="SSF46785">
    <property type="entry name" value="Winged helix' DNA-binding domain"/>
    <property type="match status" value="1"/>
</dbReference>
<dbReference type="RefSeq" id="WP_207852242.1">
    <property type="nucleotide sequence ID" value="NZ_JAFVMG010000001.1"/>
</dbReference>
<dbReference type="Pfam" id="PF00392">
    <property type="entry name" value="GntR"/>
    <property type="match status" value="1"/>
</dbReference>
<protein>
    <submittedName>
        <fullName evidence="6">GntR family transcriptional regulator</fullName>
    </submittedName>
</protein>
<gene>
    <name evidence="6" type="ORF">J2D75_02100</name>
</gene>
<dbReference type="PANTHER" id="PTHR43537:SF39">
    <property type="entry name" value="HTH-TYPE TRANSCRIPTIONAL REGULATOR MCBR"/>
    <property type="match status" value="1"/>
</dbReference>
<feature type="domain" description="GntR C-terminal" evidence="5">
    <location>
        <begin position="93"/>
        <end position="218"/>
    </location>
</feature>
<evidence type="ECO:0000256" key="3">
    <source>
        <dbReference type="ARBA" id="ARBA00023163"/>
    </source>
</evidence>
<dbReference type="Proteomes" id="UP000664399">
    <property type="component" value="Unassembled WGS sequence"/>
</dbReference>
<accession>A0ABS3LI86</accession>
<keyword evidence="2" id="KW-0238">DNA-binding</keyword>
<dbReference type="EMBL" id="JAFVMG010000001">
    <property type="protein sequence ID" value="MBO1327269.1"/>
    <property type="molecule type" value="Genomic_DNA"/>
</dbReference>
<dbReference type="Pfam" id="PF07729">
    <property type="entry name" value="FCD"/>
    <property type="match status" value="1"/>
</dbReference>
<evidence type="ECO:0000259" key="5">
    <source>
        <dbReference type="SMART" id="SM00895"/>
    </source>
</evidence>
<evidence type="ECO:0000259" key="4">
    <source>
        <dbReference type="SMART" id="SM00345"/>
    </source>
</evidence>
<keyword evidence="3" id="KW-0804">Transcription</keyword>
<dbReference type="InterPro" id="IPR008920">
    <property type="entry name" value="TF_FadR/GntR_C"/>
</dbReference>
<dbReference type="Gene3D" id="1.10.10.10">
    <property type="entry name" value="Winged helix-like DNA-binding domain superfamily/Winged helix DNA-binding domain"/>
    <property type="match status" value="1"/>
</dbReference>
<dbReference type="SUPFAM" id="SSF48008">
    <property type="entry name" value="GntR ligand-binding domain-like"/>
    <property type="match status" value="1"/>
</dbReference>
<dbReference type="InterPro" id="IPR011711">
    <property type="entry name" value="GntR_C"/>
</dbReference>
<keyword evidence="1" id="KW-0805">Transcription regulation</keyword>
<organism evidence="6 7">
    <name type="scientific">Acetobacter suratthaniensis</name>
    <dbReference type="NCBI Taxonomy" id="1502841"/>
    <lineage>
        <taxon>Bacteria</taxon>
        <taxon>Pseudomonadati</taxon>
        <taxon>Pseudomonadota</taxon>
        <taxon>Alphaproteobacteria</taxon>
        <taxon>Acetobacterales</taxon>
        <taxon>Acetobacteraceae</taxon>
        <taxon>Acetobacter</taxon>
    </lineage>
</organism>
<reference evidence="6 7" key="1">
    <citation type="submission" date="2021-03" db="EMBL/GenBank/DDBJ databases">
        <title>The complete genome sequence of Acetobacter suratthaniensis TBRC 1719.</title>
        <authorList>
            <person name="Charoenyingcharoen P."/>
            <person name="Yukphan P."/>
        </authorList>
    </citation>
    <scope>NUCLEOTIDE SEQUENCE [LARGE SCALE GENOMIC DNA]</scope>
    <source>
        <strain evidence="6 7">TBRC 1719</strain>
    </source>
</reference>
<feature type="domain" description="HTH gntR-type" evidence="4">
    <location>
        <begin position="25"/>
        <end position="83"/>
    </location>
</feature>
<dbReference type="Gene3D" id="1.20.120.530">
    <property type="entry name" value="GntR ligand-binding domain-like"/>
    <property type="match status" value="1"/>
</dbReference>
<dbReference type="PANTHER" id="PTHR43537">
    <property type="entry name" value="TRANSCRIPTIONAL REGULATOR, GNTR FAMILY"/>
    <property type="match status" value="1"/>
</dbReference>
<proteinExistence type="predicted"/>
<comment type="caution">
    <text evidence="6">The sequence shown here is derived from an EMBL/GenBank/DDBJ whole genome shotgun (WGS) entry which is preliminary data.</text>
</comment>
<keyword evidence="7" id="KW-1185">Reference proteome</keyword>
<dbReference type="InterPro" id="IPR036390">
    <property type="entry name" value="WH_DNA-bd_sf"/>
</dbReference>
<evidence type="ECO:0000313" key="6">
    <source>
        <dbReference type="EMBL" id="MBO1327269.1"/>
    </source>
</evidence>
<evidence type="ECO:0000256" key="1">
    <source>
        <dbReference type="ARBA" id="ARBA00023015"/>
    </source>
</evidence>
<dbReference type="SMART" id="SM00895">
    <property type="entry name" value="FCD"/>
    <property type="match status" value="1"/>
</dbReference>